<dbReference type="OrthoDB" id="28894at2759"/>
<dbReference type="InterPro" id="IPR029006">
    <property type="entry name" value="ADF-H/Gelsolin-like_dom_sf"/>
</dbReference>
<dbReference type="OMA" id="HFPHERI"/>
<name>V4C5B3_LOTGI</name>
<evidence type="ECO:0000313" key="4">
    <source>
        <dbReference type="Proteomes" id="UP000030746"/>
    </source>
</evidence>
<dbReference type="GO" id="GO:0015629">
    <property type="term" value="C:actin cytoskeleton"/>
    <property type="evidence" value="ECO:0007669"/>
    <property type="project" value="TreeGrafter"/>
</dbReference>
<dbReference type="GO" id="GO:0005546">
    <property type="term" value="F:phosphatidylinositol-4,5-bisphosphate binding"/>
    <property type="evidence" value="ECO:0007669"/>
    <property type="project" value="TreeGrafter"/>
</dbReference>
<dbReference type="AlphaFoldDB" id="V4C5B3"/>
<dbReference type="PANTHER" id="PTHR11977">
    <property type="entry name" value="VILLIN"/>
    <property type="match status" value="1"/>
</dbReference>
<evidence type="ECO:0000313" key="3">
    <source>
        <dbReference type="EMBL" id="ESO96779.1"/>
    </source>
</evidence>
<dbReference type="Pfam" id="PF00626">
    <property type="entry name" value="Gelsolin"/>
    <property type="match status" value="2"/>
</dbReference>
<dbReference type="SUPFAM" id="SSF47050">
    <property type="entry name" value="VHP, Villin headpiece domain"/>
    <property type="match status" value="1"/>
</dbReference>
<dbReference type="Pfam" id="PF02209">
    <property type="entry name" value="VHP"/>
    <property type="match status" value="1"/>
</dbReference>
<evidence type="ECO:0000256" key="1">
    <source>
        <dbReference type="ARBA" id="ARBA00008418"/>
    </source>
</evidence>
<dbReference type="SUPFAM" id="SSF55753">
    <property type="entry name" value="Actin depolymerizing proteins"/>
    <property type="match status" value="5"/>
</dbReference>
<dbReference type="GeneID" id="20245497"/>
<dbReference type="InterPro" id="IPR007123">
    <property type="entry name" value="Gelsolin-like_dom"/>
</dbReference>
<evidence type="ECO:0000259" key="2">
    <source>
        <dbReference type="PROSITE" id="PS51089"/>
    </source>
</evidence>
<dbReference type="CTD" id="20245497"/>
<dbReference type="InterPro" id="IPR036886">
    <property type="entry name" value="Villin_headpiece_dom_sf"/>
</dbReference>
<dbReference type="GO" id="GO:0005737">
    <property type="term" value="C:cytoplasm"/>
    <property type="evidence" value="ECO:0007669"/>
    <property type="project" value="TreeGrafter"/>
</dbReference>
<sequence>MKRISVEVRSEYTEVTTGLAEKELKRLKTEKISKDVGFAEEALAGLASKENFSKVALRKTDATSTPGSKDRLDPFKDNMLLHVKGRRNVQTRLVAPTSLSINSGDCYVLITPDKIINWVGTFSNVIEKAKAADITSFIHTKRDMGCRSGTSVATIEEEKQRLGAGKHFWATLGGQQDYQAVGPEEEDEIYETLINKTNMVYKLVDNSLLPYQEYWGAILKYDMLHPELTLVFDFGSELYLWLGKKVSPEERKVGRILSQQLWEKGYDYSSCDINPLCPLHNTGGVPIKSTTRPDWALFGKVHQGMETILFKEKFFDWPDSARIIKVKGQDADTEKKVELVELQAYDVSKMVPANTSPVTLVLEGSNVGRGTKWLEDMQGFIKQTDIITCGVNVWHVMEYDHYKLPETCYGQFHEGDTYVVRWQYMVSNAGLKSLKGQAARNTLTGRERCAYFFWQGSESTINEKGASALMTVELDEERGPQVRVIQGKEPPCFLNLFNGSMMVHIGKREEEESNTQGPWRLYCVRNEHENELMLLEINLCIDNLRSRSSFVLLNVKTGHLYIWNGCKSPQHTRQQARRAADKLKIHCPLEVGLHTDASIMISEMEEGEEKSQFWGAVESRDRTRYMSLLDSGRSLEHSVRLFYMTSVSGIFEVAERLNPCRTDEFYTPFPFLQSDLYKVSQPALFLVDNHYEVYLWQGWWPEGNEEEGNVHTGSAHSRFNIDRKCALQTTINYCKGFRSRMPNMYIVCAGVEPQQFTNIFPYWEVDETAKELNMRDGKHEGYLESAEEMLSKLSRTQYSLEELQERPLPEGVDASKLESYLDDETFENILHMSKEDFYKLPSWKQRQLKQPTGLF</sequence>
<dbReference type="GO" id="GO:0051016">
    <property type="term" value="P:barbed-end actin filament capping"/>
    <property type="evidence" value="ECO:0007669"/>
    <property type="project" value="TreeGrafter"/>
</dbReference>
<dbReference type="RefSeq" id="XP_009052521.1">
    <property type="nucleotide sequence ID" value="XM_009054273.1"/>
</dbReference>
<dbReference type="CDD" id="cd11293">
    <property type="entry name" value="gelsolin_S4_like"/>
    <property type="match status" value="1"/>
</dbReference>
<dbReference type="PANTHER" id="PTHR11977:SF45">
    <property type="entry name" value="SUPERVILLIN"/>
    <property type="match status" value="1"/>
</dbReference>
<feature type="domain" description="HP" evidence="2">
    <location>
        <begin position="792"/>
        <end position="855"/>
    </location>
</feature>
<dbReference type="PROSITE" id="PS51089">
    <property type="entry name" value="HP"/>
    <property type="match status" value="1"/>
</dbReference>
<dbReference type="Gene3D" id="3.40.20.10">
    <property type="entry name" value="Severin"/>
    <property type="match status" value="5"/>
</dbReference>
<gene>
    <name evidence="3" type="ORF">LOTGIDRAFT_201948</name>
</gene>
<dbReference type="InterPro" id="IPR003128">
    <property type="entry name" value="Villin_headpiece"/>
</dbReference>
<reference evidence="3 4" key="1">
    <citation type="journal article" date="2013" name="Nature">
        <title>Insights into bilaterian evolution from three spiralian genomes.</title>
        <authorList>
            <person name="Simakov O."/>
            <person name="Marletaz F."/>
            <person name="Cho S.J."/>
            <person name="Edsinger-Gonzales E."/>
            <person name="Havlak P."/>
            <person name="Hellsten U."/>
            <person name="Kuo D.H."/>
            <person name="Larsson T."/>
            <person name="Lv J."/>
            <person name="Arendt D."/>
            <person name="Savage R."/>
            <person name="Osoegawa K."/>
            <person name="de Jong P."/>
            <person name="Grimwood J."/>
            <person name="Chapman J.A."/>
            <person name="Shapiro H."/>
            <person name="Aerts A."/>
            <person name="Otillar R.P."/>
            <person name="Terry A.Y."/>
            <person name="Boore J.L."/>
            <person name="Grigoriev I.V."/>
            <person name="Lindberg D.R."/>
            <person name="Seaver E.C."/>
            <person name="Weisblat D.A."/>
            <person name="Putnam N.H."/>
            <person name="Rokhsar D.S."/>
        </authorList>
    </citation>
    <scope>NUCLEOTIDE SEQUENCE [LARGE SCALE GENOMIC DNA]</scope>
</reference>
<dbReference type="EMBL" id="KB201363">
    <property type="protein sequence ID" value="ESO96779.1"/>
    <property type="molecule type" value="Genomic_DNA"/>
</dbReference>
<dbReference type="GO" id="GO:0051015">
    <property type="term" value="F:actin filament binding"/>
    <property type="evidence" value="ECO:0007669"/>
    <property type="project" value="InterPro"/>
</dbReference>
<keyword evidence="4" id="KW-1185">Reference proteome</keyword>
<dbReference type="Gene3D" id="1.10.950.10">
    <property type="entry name" value="Villin headpiece domain"/>
    <property type="match status" value="1"/>
</dbReference>
<dbReference type="SMART" id="SM00153">
    <property type="entry name" value="VHP"/>
    <property type="match status" value="1"/>
</dbReference>
<dbReference type="Proteomes" id="UP000030746">
    <property type="component" value="Unassembled WGS sequence"/>
</dbReference>
<dbReference type="GO" id="GO:0008154">
    <property type="term" value="P:actin polymerization or depolymerization"/>
    <property type="evidence" value="ECO:0007669"/>
    <property type="project" value="TreeGrafter"/>
</dbReference>
<accession>V4C5B3</accession>
<dbReference type="GO" id="GO:0051014">
    <property type="term" value="P:actin filament severing"/>
    <property type="evidence" value="ECO:0007669"/>
    <property type="project" value="TreeGrafter"/>
</dbReference>
<comment type="similarity">
    <text evidence="1">Belongs to the villin/gelsolin family.</text>
</comment>
<dbReference type="KEGG" id="lgi:LOTGIDRAFT_201948"/>
<organism evidence="3 4">
    <name type="scientific">Lottia gigantea</name>
    <name type="common">Giant owl limpet</name>
    <dbReference type="NCBI Taxonomy" id="225164"/>
    <lineage>
        <taxon>Eukaryota</taxon>
        <taxon>Metazoa</taxon>
        <taxon>Spiralia</taxon>
        <taxon>Lophotrochozoa</taxon>
        <taxon>Mollusca</taxon>
        <taxon>Gastropoda</taxon>
        <taxon>Patellogastropoda</taxon>
        <taxon>Lottioidea</taxon>
        <taxon>Lottiidae</taxon>
        <taxon>Lottia</taxon>
    </lineage>
</organism>
<proteinExistence type="inferred from homology"/>
<dbReference type="HOGENOM" id="CLU_001547_2_0_1"/>
<dbReference type="InterPro" id="IPR007122">
    <property type="entry name" value="Villin/Gelsolin"/>
</dbReference>
<dbReference type="SMART" id="SM00262">
    <property type="entry name" value="GEL"/>
    <property type="match status" value="3"/>
</dbReference>
<protein>
    <recommendedName>
        <fullName evidence="2">HP domain-containing protein</fullName>
    </recommendedName>
</protein>